<feature type="domain" description="Protein kinase" evidence="9">
    <location>
        <begin position="244"/>
        <end position="358"/>
    </location>
</feature>
<organism evidence="10 11">
    <name type="scientific">Salix purpurea</name>
    <name type="common">Purple osier willow</name>
    <dbReference type="NCBI Taxonomy" id="77065"/>
    <lineage>
        <taxon>Eukaryota</taxon>
        <taxon>Viridiplantae</taxon>
        <taxon>Streptophyta</taxon>
        <taxon>Embryophyta</taxon>
        <taxon>Tracheophyta</taxon>
        <taxon>Spermatophyta</taxon>
        <taxon>Magnoliopsida</taxon>
        <taxon>eudicotyledons</taxon>
        <taxon>Gunneridae</taxon>
        <taxon>Pentapetalae</taxon>
        <taxon>rosids</taxon>
        <taxon>fabids</taxon>
        <taxon>Malpighiales</taxon>
        <taxon>Salicaceae</taxon>
        <taxon>Saliceae</taxon>
        <taxon>Salix</taxon>
    </lineage>
</organism>
<evidence type="ECO:0000256" key="4">
    <source>
        <dbReference type="ARBA" id="ARBA00022737"/>
    </source>
</evidence>
<evidence type="ECO:0000256" key="2">
    <source>
        <dbReference type="ARBA" id="ARBA00022614"/>
    </source>
</evidence>
<evidence type="ECO:0000313" key="10">
    <source>
        <dbReference type="EMBL" id="KAJ6678904.1"/>
    </source>
</evidence>
<evidence type="ECO:0000256" key="1">
    <source>
        <dbReference type="ARBA" id="ARBA00004370"/>
    </source>
</evidence>
<dbReference type="EMBL" id="JAPFFK010000020">
    <property type="protein sequence ID" value="KAJ6678904.1"/>
    <property type="molecule type" value="Genomic_DNA"/>
</dbReference>
<dbReference type="PANTHER" id="PTHR48007">
    <property type="entry name" value="LEUCINE-RICH REPEAT RECEPTOR-LIKE PROTEIN KINASE PXC1"/>
    <property type="match status" value="1"/>
</dbReference>
<evidence type="ECO:0000256" key="5">
    <source>
        <dbReference type="ARBA" id="ARBA00022989"/>
    </source>
</evidence>
<reference evidence="10" key="1">
    <citation type="submission" date="2022-11" db="EMBL/GenBank/DDBJ databases">
        <authorList>
            <person name="Hyden B.L."/>
            <person name="Feng K."/>
            <person name="Yates T."/>
            <person name="Jawdy S."/>
            <person name="Smart L.B."/>
            <person name="Muchero W."/>
        </authorList>
    </citation>
    <scope>NUCLEOTIDE SEQUENCE</scope>
    <source>
        <tissue evidence="10">Shoot tip</tissue>
    </source>
</reference>
<dbReference type="FunFam" id="3.30.200.20:FF:000125">
    <property type="entry name" value="Protein STRUBBELIG-RECEPTOR FAMILY 8"/>
    <property type="match status" value="1"/>
</dbReference>
<comment type="subcellular location">
    <subcellularLocation>
        <location evidence="1">Membrane</location>
    </subcellularLocation>
</comment>
<dbReference type="OrthoDB" id="4062651at2759"/>
<reference evidence="10" key="2">
    <citation type="journal article" date="2023" name="Int. J. Mol. Sci.">
        <title>De Novo Assembly and Annotation of 11 Diverse Shrub Willow (Salix) Genomes Reveals Novel Gene Organization in Sex-Linked Regions.</title>
        <authorList>
            <person name="Hyden B."/>
            <person name="Feng K."/>
            <person name="Yates T.B."/>
            <person name="Jawdy S."/>
            <person name="Cereghino C."/>
            <person name="Smart L.B."/>
            <person name="Muchero W."/>
        </authorList>
    </citation>
    <scope>NUCLEOTIDE SEQUENCE</scope>
    <source>
        <tissue evidence="10">Shoot tip</tissue>
    </source>
</reference>
<evidence type="ECO:0000256" key="8">
    <source>
        <dbReference type="SAM" id="Phobius"/>
    </source>
</evidence>
<dbReference type="Pfam" id="PF08263">
    <property type="entry name" value="LRRNT_2"/>
    <property type="match status" value="1"/>
</dbReference>
<keyword evidence="3 8" id="KW-0812">Transmembrane</keyword>
<keyword evidence="11" id="KW-1185">Reference proteome</keyword>
<dbReference type="Proteomes" id="UP001151532">
    <property type="component" value="Chromosome 14"/>
</dbReference>
<dbReference type="SUPFAM" id="SSF56112">
    <property type="entry name" value="Protein kinase-like (PK-like)"/>
    <property type="match status" value="1"/>
</dbReference>
<dbReference type="InterPro" id="IPR046959">
    <property type="entry name" value="PRK1-6/SRF4-like"/>
</dbReference>
<evidence type="ECO:0000259" key="9">
    <source>
        <dbReference type="PROSITE" id="PS50011"/>
    </source>
</evidence>
<dbReference type="PROSITE" id="PS50011">
    <property type="entry name" value="PROTEIN_KINASE_DOM"/>
    <property type="match status" value="1"/>
</dbReference>
<evidence type="ECO:0000256" key="3">
    <source>
        <dbReference type="ARBA" id="ARBA00022692"/>
    </source>
</evidence>
<dbReference type="AlphaFoldDB" id="A0A9Q0SID5"/>
<dbReference type="InterPro" id="IPR001245">
    <property type="entry name" value="Ser-Thr/Tyr_kinase_cat_dom"/>
</dbReference>
<dbReference type="InterPro" id="IPR011009">
    <property type="entry name" value="Kinase-like_dom_sf"/>
</dbReference>
<sequence>MFTNLNSPSKLSGWKSSGGDPCGDSWEGIQCSGSFVTQIKLSGLGLTGSLGYQLSNLKSVTYLHLQDNKFTGTLDVLAALPLKDLNVEDNEFTGWFPDSLEGIDNLETGGNSWSSGHAPRGKSSSAHEKGGGKKGMSGLAIALLILASLVVLVLLLLLFSRKRSSPSSNFLDEEKETESLNSSGPIDKKTLQKDPSMGYKPPPSNFSQSINDNQFASCLNPGRNTSVRAVAFPLTDLQTATGNFALGRLIGEGSLGRVYRAKYPDGKVLAVKTIDLSLHQGANPEDFSEIVTSISKVHHPNIAELVGYCAEQEHNMLIYDYFRNGSLHGFLHVADDYSKPLTWNTRVRIALGTARAVE</sequence>
<dbReference type="Gene3D" id="1.10.510.10">
    <property type="entry name" value="Transferase(Phosphotransferase) domain 1"/>
    <property type="match status" value="1"/>
</dbReference>
<feature type="region of interest" description="Disordered" evidence="7">
    <location>
        <begin position="165"/>
        <end position="206"/>
    </location>
</feature>
<dbReference type="SUPFAM" id="SSF52058">
    <property type="entry name" value="L domain-like"/>
    <property type="match status" value="1"/>
</dbReference>
<evidence type="ECO:0000256" key="7">
    <source>
        <dbReference type="SAM" id="MobiDB-lite"/>
    </source>
</evidence>
<dbReference type="InterPro" id="IPR000719">
    <property type="entry name" value="Prot_kinase_dom"/>
</dbReference>
<keyword evidence="2" id="KW-0433">Leucine-rich repeat</keyword>
<gene>
    <name evidence="10" type="ORF">OIU79_018797</name>
</gene>
<keyword evidence="4" id="KW-0677">Repeat</keyword>
<keyword evidence="6 8" id="KW-0472">Membrane</keyword>
<comment type="caution">
    <text evidence="10">The sequence shown here is derived from an EMBL/GenBank/DDBJ whole genome shotgun (WGS) entry which is preliminary data.</text>
</comment>
<proteinExistence type="predicted"/>
<keyword evidence="5 8" id="KW-1133">Transmembrane helix</keyword>
<name>A0A9Q0SID5_SALPP</name>
<dbReference type="Gene3D" id="3.80.10.10">
    <property type="entry name" value="Ribonuclease Inhibitor"/>
    <property type="match status" value="1"/>
</dbReference>
<feature type="transmembrane region" description="Helical" evidence="8">
    <location>
        <begin position="139"/>
        <end position="159"/>
    </location>
</feature>
<dbReference type="GO" id="GO:0016020">
    <property type="term" value="C:membrane"/>
    <property type="evidence" value="ECO:0007669"/>
    <property type="project" value="UniProtKB-SubCell"/>
</dbReference>
<feature type="region of interest" description="Disordered" evidence="7">
    <location>
        <begin position="107"/>
        <end position="131"/>
    </location>
</feature>
<dbReference type="Pfam" id="PF07714">
    <property type="entry name" value="PK_Tyr_Ser-Thr"/>
    <property type="match status" value="1"/>
</dbReference>
<protein>
    <recommendedName>
        <fullName evidence="9">Protein kinase domain-containing protein</fullName>
    </recommendedName>
</protein>
<dbReference type="GO" id="GO:0005524">
    <property type="term" value="F:ATP binding"/>
    <property type="evidence" value="ECO:0007669"/>
    <property type="project" value="InterPro"/>
</dbReference>
<evidence type="ECO:0000256" key="6">
    <source>
        <dbReference type="ARBA" id="ARBA00023136"/>
    </source>
</evidence>
<evidence type="ECO:0000313" key="11">
    <source>
        <dbReference type="Proteomes" id="UP001151532"/>
    </source>
</evidence>
<dbReference type="GO" id="GO:0004672">
    <property type="term" value="F:protein kinase activity"/>
    <property type="evidence" value="ECO:0007669"/>
    <property type="project" value="InterPro"/>
</dbReference>
<dbReference type="InterPro" id="IPR013210">
    <property type="entry name" value="LRR_N_plant-typ"/>
</dbReference>
<accession>A0A9Q0SID5</accession>
<dbReference type="InterPro" id="IPR032675">
    <property type="entry name" value="LRR_dom_sf"/>
</dbReference>
<dbReference type="PANTHER" id="PTHR48007:SF13">
    <property type="entry name" value="PROTEIN STRUBBELIG-RECEPTOR FAMILY 4"/>
    <property type="match status" value="1"/>
</dbReference>